<proteinExistence type="predicted"/>
<dbReference type="Proteomes" id="UP000242915">
    <property type="component" value="Unassembled WGS sequence"/>
</dbReference>
<evidence type="ECO:0000313" key="2">
    <source>
        <dbReference type="Proteomes" id="UP000242915"/>
    </source>
</evidence>
<evidence type="ECO:0000313" key="1">
    <source>
        <dbReference type="EMBL" id="SNT10309.1"/>
    </source>
</evidence>
<dbReference type="AlphaFoldDB" id="A0A239JXA8"/>
<name>A0A239JXA8_9PSED</name>
<protein>
    <submittedName>
        <fullName evidence="1">Uncharacterized protein</fullName>
    </submittedName>
</protein>
<reference evidence="2" key="1">
    <citation type="submission" date="2017-06" db="EMBL/GenBank/DDBJ databases">
        <authorList>
            <person name="Varghese N."/>
            <person name="Submissions S."/>
        </authorList>
    </citation>
    <scope>NUCLEOTIDE SEQUENCE [LARGE SCALE GENOMIC DNA]</scope>
    <source>
        <strain evidence="2">CIP 108523</strain>
    </source>
</reference>
<keyword evidence="2" id="KW-1185">Reference proteome</keyword>
<organism evidence="1 2">
    <name type="scientific">Pseudomonas segetis</name>
    <dbReference type="NCBI Taxonomy" id="298908"/>
    <lineage>
        <taxon>Bacteria</taxon>
        <taxon>Pseudomonadati</taxon>
        <taxon>Pseudomonadota</taxon>
        <taxon>Gammaproteobacteria</taxon>
        <taxon>Pseudomonadales</taxon>
        <taxon>Pseudomonadaceae</taxon>
        <taxon>Pseudomonas</taxon>
    </lineage>
</organism>
<dbReference type="EMBL" id="FZOG01000010">
    <property type="protein sequence ID" value="SNT10309.1"/>
    <property type="molecule type" value="Genomic_DNA"/>
</dbReference>
<sequence length="59" mass="6649">MYNAAAGLEPLQKYCVSYCLVKHGSQSSIFKDWAGRGECSYTTLMLNMILVAFRTFYVA</sequence>
<accession>A0A239JXA8</accession>
<gene>
    <name evidence="1" type="ORF">SAMN05216255_0066</name>
</gene>